<sequence>MSLDPHSQEGDGQGDAPQPCQVLLVPVSSAAALGLLGIGGLPPQPAMPLGRTALCEDLPDSSPGRMTGESNPASSGHEGGQVQVQSDPQPVVARRKRRVGALCAAERDERRKERNRRSNRNFRERQKKLIAELENDAKTLREAMKELELKNDELRRENEALRNYPQRMGAIGEGSSLATPPPDPPEPR</sequence>
<evidence type="ECO:0000256" key="3">
    <source>
        <dbReference type="SAM" id="MobiDB-lite"/>
    </source>
</evidence>
<evidence type="ECO:0000259" key="4">
    <source>
        <dbReference type="PROSITE" id="PS50217"/>
    </source>
</evidence>
<accession>A0A8S1J122</accession>
<gene>
    <name evidence="5" type="ORF">OSTQU699_LOCUS2581</name>
</gene>
<feature type="domain" description="BZIP" evidence="4">
    <location>
        <begin position="105"/>
        <end position="168"/>
    </location>
</feature>
<comment type="subcellular location">
    <subcellularLocation>
        <location evidence="1">Nucleus</location>
    </subcellularLocation>
</comment>
<dbReference type="SUPFAM" id="SSF57959">
    <property type="entry name" value="Leucine zipper domain"/>
    <property type="match status" value="1"/>
</dbReference>
<dbReference type="PANTHER" id="PTHR40621:SF6">
    <property type="entry name" value="AP-1-LIKE TRANSCRIPTION FACTOR YAP1-RELATED"/>
    <property type="match status" value="1"/>
</dbReference>
<evidence type="ECO:0000256" key="1">
    <source>
        <dbReference type="ARBA" id="ARBA00004123"/>
    </source>
</evidence>
<keyword evidence="6" id="KW-1185">Reference proteome</keyword>
<feature type="region of interest" description="Disordered" evidence="3">
    <location>
        <begin position="158"/>
        <end position="188"/>
    </location>
</feature>
<evidence type="ECO:0000256" key="2">
    <source>
        <dbReference type="ARBA" id="ARBA00023242"/>
    </source>
</evidence>
<feature type="compositionally biased region" description="Pro residues" evidence="3">
    <location>
        <begin position="179"/>
        <end position="188"/>
    </location>
</feature>
<name>A0A8S1J122_9CHLO</name>
<evidence type="ECO:0000313" key="6">
    <source>
        <dbReference type="Proteomes" id="UP000708148"/>
    </source>
</evidence>
<feature type="region of interest" description="Disordered" evidence="3">
    <location>
        <begin position="1"/>
        <end position="20"/>
    </location>
</feature>
<dbReference type="InterPro" id="IPR004827">
    <property type="entry name" value="bZIP"/>
</dbReference>
<reference evidence="5" key="1">
    <citation type="submission" date="2020-12" db="EMBL/GenBank/DDBJ databases">
        <authorList>
            <person name="Iha C."/>
        </authorList>
    </citation>
    <scope>NUCLEOTIDE SEQUENCE</scope>
</reference>
<feature type="region of interest" description="Disordered" evidence="3">
    <location>
        <begin position="35"/>
        <end position="125"/>
    </location>
</feature>
<keyword evidence="2" id="KW-0539">Nucleus</keyword>
<feature type="compositionally biased region" description="Low complexity" evidence="3">
    <location>
        <begin position="81"/>
        <end position="92"/>
    </location>
</feature>
<dbReference type="PROSITE" id="PS50217">
    <property type="entry name" value="BZIP"/>
    <property type="match status" value="1"/>
</dbReference>
<evidence type="ECO:0000313" key="5">
    <source>
        <dbReference type="EMBL" id="CAD7697220.1"/>
    </source>
</evidence>
<protein>
    <recommendedName>
        <fullName evidence="4">BZIP domain-containing protein</fullName>
    </recommendedName>
</protein>
<dbReference type="Proteomes" id="UP000708148">
    <property type="component" value="Unassembled WGS sequence"/>
</dbReference>
<dbReference type="InterPro" id="IPR046347">
    <property type="entry name" value="bZIP_sf"/>
</dbReference>
<organism evidence="5 6">
    <name type="scientific">Ostreobium quekettii</name>
    <dbReference type="NCBI Taxonomy" id="121088"/>
    <lineage>
        <taxon>Eukaryota</taxon>
        <taxon>Viridiplantae</taxon>
        <taxon>Chlorophyta</taxon>
        <taxon>core chlorophytes</taxon>
        <taxon>Ulvophyceae</taxon>
        <taxon>TCBD clade</taxon>
        <taxon>Bryopsidales</taxon>
        <taxon>Ostreobineae</taxon>
        <taxon>Ostreobiaceae</taxon>
        <taxon>Ostreobium</taxon>
    </lineage>
</organism>
<dbReference type="GO" id="GO:0001228">
    <property type="term" value="F:DNA-binding transcription activator activity, RNA polymerase II-specific"/>
    <property type="evidence" value="ECO:0007669"/>
    <property type="project" value="TreeGrafter"/>
</dbReference>
<dbReference type="GO" id="GO:0000976">
    <property type="term" value="F:transcription cis-regulatory region binding"/>
    <property type="evidence" value="ECO:0007669"/>
    <property type="project" value="InterPro"/>
</dbReference>
<dbReference type="Gene3D" id="1.20.5.170">
    <property type="match status" value="1"/>
</dbReference>
<dbReference type="EMBL" id="CAJHUC010000628">
    <property type="protein sequence ID" value="CAD7697220.1"/>
    <property type="molecule type" value="Genomic_DNA"/>
</dbReference>
<dbReference type="PANTHER" id="PTHR40621">
    <property type="entry name" value="TRANSCRIPTION FACTOR KAPC-RELATED"/>
    <property type="match status" value="1"/>
</dbReference>
<dbReference type="GO" id="GO:0090575">
    <property type="term" value="C:RNA polymerase II transcription regulator complex"/>
    <property type="evidence" value="ECO:0007669"/>
    <property type="project" value="TreeGrafter"/>
</dbReference>
<comment type="caution">
    <text evidence="5">The sequence shown here is derived from an EMBL/GenBank/DDBJ whole genome shotgun (WGS) entry which is preliminary data.</text>
</comment>
<dbReference type="SMART" id="SM00338">
    <property type="entry name" value="BRLZ"/>
    <property type="match status" value="1"/>
</dbReference>
<proteinExistence type="predicted"/>
<dbReference type="InterPro" id="IPR050936">
    <property type="entry name" value="AP-1-like"/>
</dbReference>
<dbReference type="AlphaFoldDB" id="A0A8S1J122"/>